<dbReference type="EMBL" id="CP093442">
    <property type="protein sequence ID" value="UOF00776.1"/>
    <property type="molecule type" value="Genomic_DNA"/>
</dbReference>
<reference evidence="8" key="1">
    <citation type="submission" date="2022-03" db="EMBL/GenBank/DDBJ databases">
        <title>Genome Identification and Characterization of new species Bdellovibrio reynosense LBG001 sp. nov. from a Mexico soil sample.</title>
        <authorList>
            <person name="Camilli A."/>
            <person name="Ajao Y."/>
            <person name="Guo X."/>
        </authorList>
    </citation>
    <scope>NUCLEOTIDE SEQUENCE</scope>
    <source>
        <strain evidence="8">LBG001</strain>
    </source>
</reference>
<dbReference type="Proteomes" id="UP000830116">
    <property type="component" value="Chromosome"/>
</dbReference>
<dbReference type="PANTHER" id="PTHR42916:SF1">
    <property type="entry name" value="PROTEIN PHYLLO, CHLOROPLASTIC"/>
    <property type="match status" value="1"/>
</dbReference>
<dbReference type="InterPro" id="IPR012001">
    <property type="entry name" value="Thiamin_PyroP_enz_TPP-bd_dom"/>
</dbReference>
<gene>
    <name evidence="6 8" type="primary">menD</name>
    <name evidence="8" type="ORF">MNR06_13820</name>
</gene>
<keyword evidence="6" id="KW-0474">Menaquinone biosynthesis</keyword>
<dbReference type="Pfam" id="PF02776">
    <property type="entry name" value="TPP_enzyme_N"/>
    <property type="match status" value="1"/>
</dbReference>
<keyword evidence="2 6" id="KW-0479">Metal-binding</keyword>
<comment type="function">
    <text evidence="6">Catalyzes the thiamine diphosphate-dependent decarboxylation of 2-oxoglutarate and the subsequent addition of the resulting succinic semialdehyde-thiamine pyrophosphate anion to isochorismate to yield 2-succinyl-5-enolpyruvyl-6-hydroxy-3-cyclohexene-1-carboxylate (SEPHCHC).</text>
</comment>
<organism evidence="8 9">
    <name type="scientific">Bdellovibrio reynosensis</name>
    <dbReference type="NCBI Taxonomy" id="2835041"/>
    <lineage>
        <taxon>Bacteria</taxon>
        <taxon>Pseudomonadati</taxon>
        <taxon>Bdellovibrionota</taxon>
        <taxon>Bdellovibrionia</taxon>
        <taxon>Bdellovibrionales</taxon>
        <taxon>Pseudobdellovibrionaceae</taxon>
        <taxon>Bdellovibrio</taxon>
    </lineage>
</organism>
<keyword evidence="3 6" id="KW-0460">Magnesium</keyword>
<evidence type="ECO:0000313" key="9">
    <source>
        <dbReference type="Proteomes" id="UP000830116"/>
    </source>
</evidence>
<dbReference type="EC" id="2.2.1.9" evidence="6"/>
<dbReference type="InterPro" id="IPR029061">
    <property type="entry name" value="THDP-binding"/>
</dbReference>
<evidence type="ECO:0000256" key="1">
    <source>
        <dbReference type="ARBA" id="ARBA00022679"/>
    </source>
</evidence>
<comment type="subunit">
    <text evidence="6">Homodimer.</text>
</comment>
<keyword evidence="4 6" id="KW-0786">Thiamine pyrophosphate</keyword>
<dbReference type="PIRSF" id="PIRSF004983">
    <property type="entry name" value="MenD"/>
    <property type="match status" value="1"/>
</dbReference>
<evidence type="ECO:0000256" key="2">
    <source>
        <dbReference type="ARBA" id="ARBA00022723"/>
    </source>
</evidence>
<dbReference type="CDD" id="cd02009">
    <property type="entry name" value="TPP_SHCHC_synthase"/>
    <property type="match status" value="1"/>
</dbReference>
<evidence type="ECO:0000256" key="4">
    <source>
        <dbReference type="ARBA" id="ARBA00023052"/>
    </source>
</evidence>
<keyword evidence="5 6" id="KW-0464">Manganese</keyword>
<evidence type="ECO:0000256" key="6">
    <source>
        <dbReference type="HAMAP-Rule" id="MF_01659"/>
    </source>
</evidence>
<comment type="cofactor">
    <cofactor evidence="6">
        <name>Mg(2+)</name>
        <dbReference type="ChEBI" id="CHEBI:18420"/>
    </cofactor>
    <cofactor evidence="6">
        <name>Mn(2+)</name>
        <dbReference type="ChEBI" id="CHEBI:29035"/>
    </cofactor>
</comment>
<evidence type="ECO:0000259" key="7">
    <source>
        <dbReference type="Pfam" id="PF02776"/>
    </source>
</evidence>
<accession>A0ABY4CAR2</accession>
<protein>
    <recommendedName>
        <fullName evidence="6">2-succinyl-5-enolpyruvyl-6-hydroxy-3-cyclohexene-1-carboxylate synthase</fullName>
        <shortName evidence="6">SEPHCHC synthase</shortName>
        <ecNumber evidence="6">2.2.1.9</ecNumber>
    </recommendedName>
    <alternativeName>
        <fullName evidence="6">Menaquinone biosynthesis protein MenD</fullName>
    </alternativeName>
</protein>
<dbReference type="Gene3D" id="3.40.50.970">
    <property type="match status" value="2"/>
</dbReference>
<comment type="catalytic activity">
    <reaction evidence="6">
        <text>isochorismate + 2-oxoglutarate + H(+) = 5-enolpyruvoyl-6-hydroxy-2-succinyl-cyclohex-3-ene-1-carboxylate + CO2</text>
        <dbReference type="Rhea" id="RHEA:25593"/>
        <dbReference type="ChEBI" id="CHEBI:15378"/>
        <dbReference type="ChEBI" id="CHEBI:16526"/>
        <dbReference type="ChEBI" id="CHEBI:16810"/>
        <dbReference type="ChEBI" id="CHEBI:29780"/>
        <dbReference type="ChEBI" id="CHEBI:58818"/>
        <dbReference type="EC" id="2.2.1.9"/>
    </reaction>
</comment>
<proteinExistence type="inferred from homology"/>
<dbReference type="GO" id="GO:0070204">
    <property type="term" value="F:2-succinyl-5-enolpyruvyl-6-hydroxy-3-cyclohexene-1-carboxylic-acid synthase activity"/>
    <property type="evidence" value="ECO:0007669"/>
    <property type="project" value="UniProtKB-EC"/>
</dbReference>
<sequence>MTNMELAGKVIQELVRTGVREFILCAGARNSPLVNILDENKNLKVYSFFEERSAAFFGLGRIASTRRPVAIITTSGTAVAELIPAAVEGTYSSLPLIMVTADRPKHFRGTGAPQTIEQVGIFSYYNEVALDLDAENSHLSFKSLSWKKPIHVNVCFEEPLLDGPIPKIEIPTVSERTKLPGQLPLGTLKEMEDFLNTHQPLVMVGILPEKAHNTVLEFLKQYKAPTYCEGISSLRGHPDLKDFEIRSGEQMIHRVFKEGICDSVLRIGGVPTTRFWRDLEDKYKNIPVFSVSFNHYTGLSRPVEHCNSLDLLSQVEFTHPHRENVKLNIEDLALAEKVRALLMKYPKSEQGLIFGLSYKMKGGSVYLGNSLPIREWDSCSAHESMPVRVAANRGANGIDGQISTFLGWAHPETENWCLVGDLTAMYDLSSLWATSQLDARKLRVVVINNGGGQIFSRMFNKDIFINKHQISFESWAKMWNWDYQKWTEIPDTTQFTDRQVLEIVPDWDQTQSFWKEYEALWKE</sequence>
<name>A0ABY4CAR2_9BACT</name>
<keyword evidence="9" id="KW-1185">Reference proteome</keyword>
<comment type="pathway">
    <text evidence="6">Quinol/quinone metabolism; 1,4-dihydroxy-2-naphthoate biosynthesis; 1,4-dihydroxy-2-naphthoate from chorismate: step 2/7.</text>
</comment>
<comment type="similarity">
    <text evidence="6">Belongs to the TPP enzyme family. MenD subfamily.</text>
</comment>
<dbReference type="RefSeq" id="WP_243536950.1">
    <property type="nucleotide sequence ID" value="NZ_CP093442.1"/>
</dbReference>
<evidence type="ECO:0000256" key="3">
    <source>
        <dbReference type="ARBA" id="ARBA00022842"/>
    </source>
</evidence>
<dbReference type="HAMAP" id="MF_01659">
    <property type="entry name" value="MenD"/>
    <property type="match status" value="1"/>
</dbReference>
<evidence type="ECO:0000313" key="8">
    <source>
        <dbReference type="EMBL" id="UOF00776.1"/>
    </source>
</evidence>
<dbReference type="SUPFAM" id="SSF52518">
    <property type="entry name" value="Thiamin diphosphate-binding fold (THDP-binding)"/>
    <property type="match status" value="2"/>
</dbReference>
<dbReference type="CDD" id="cd07037">
    <property type="entry name" value="TPP_PYR_MenD"/>
    <property type="match status" value="1"/>
</dbReference>
<feature type="domain" description="Thiamine pyrophosphate enzyme N-terminal TPP-binding" evidence="7">
    <location>
        <begin position="5"/>
        <end position="120"/>
    </location>
</feature>
<comment type="pathway">
    <text evidence="6">Quinol/quinone metabolism; menaquinone biosynthesis.</text>
</comment>
<dbReference type="InterPro" id="IPR004433">
    <property type="entry name" value="MenaQ_synth_MenD"/>
</dbReference>
<evidence type="ECO:0000256" key="5">
    <source>
        <dbReference type="ARBA" id="ARBA00023211"/>
    </source>
</evidence>
<dbReference type="NCBIfam" id="TIGR00173">
    <property type="entry name" value="menD"/>
    <property type="match status" value="1"/>
</dbReference>
<keyword evidence="1 6" id="KW-0808">Transferase</keyword>
<comment type="cofactor">
    <cofactor evidence="6">
        <name>thiamine diphosphate</name>
        <dbReference type="ChEBI" id="CHEBI:58937"/>
    </cofactor>
    <text evidence="6">Binds 1 thiamine pyrophosphate per subunit.</text>
</comment>
<dbReference type="PANTHER" id="PTHR42916">
    <property type="entry name" value="2-SUCCINYL-5-ENOLPYRUVYL-6-HYDROXY-3-CYCLOHEXENE-1-CARBOXYLATE SYNTHASE"/>
    <property type="match status" value="1"/>
</dbReference>